<reference evidence="4" key="1">
    <citation type="submission" date="2016-10" db="EMBL/GenBank/DDBJ databases">
        <authorList>
            <person name="Varghese N."/>
            <person name="Submissions S."/>
        </authorList>
    </citation>
    <scope>NUCLEOTIDE SEQUENCE [LARGE SCALE GENOMIC DNA]</scope>
    <source>
        <strain evidence="4">DSM 24767</strain>
    </source>
</reference>
<feature type="domain" description="DUF4395" evidence="2">
    <location>
        <begin position="21"/>
        <end position="147"/>
    </location>
</feature>
<gene>
    <name evidence="3" type="ORF">SAMN04489842_3833</name>
</gene>
<proteinExistence type="predicted"/>
<name>A0A1H1IVV9_NATTX</name>
<dbReference type="RefSeq" id="WP_090385456.1">
    <property type="nucleotide sequence ID" value="NZ_FNLC01000006.1"/>
</dbReference>
<dbReference type="InterPro" id="IPR025508">
    <property type="entry name" value="DUF4395"/>
</dbReference>
<dbReference type="EMBL" id="FNLC01000006">
    <property type="protein sequence ID" value="SDR41824.1"/>
    <property type="molecule type" value="Genomic_DNA"/>
</dbReference>
<evidence type="ECO:0000256" key="1">
    <source>
        <dbReference type="SAM" id="Phobius"/>
    </source>
</evidence>
<dbReference type="OrthoDB" id="275803at2157"/>
<protein>
    <recommendedName>
        <fullName evidence="2">DUF4395 domain-containing protein</fullName>
    </recommendedName>
</protein>
<dbReference type="AlphaFoldDB" id="A0A1H1IVV9"/>
<dbReference type="Proteomes" id="UP000198848">
    <property type="component" value="Unassembled WGS sequence"/>
</dbReference>
<keyword evidence="1" id="KW-0472">Membrane</keyword>
<evidence type="ECO:0000313" key="4">
    <source>
        <dbReference type="Proteomes" id="UP000198848"/>
    </source>
</evidence>
<keyword evidence="1" id="KW-0812">Transmembrane</keyword>
<dbReference type="STRING" id="1095778.SAMN04489842_3833"/>
<feature type="transmembrane region" description="Helical" evidence="1">
    <location>
        <begin position="46"/>
        <end position="65"/>
    </location>
</feature>
<feature type="transmembrane region" description="Helical" evidence="1">
    <location>
        <begin position="119"/>
        <end position="141"/>
    </location>
</feature>
<evidence type="ECO:0000259" key="2">
    <source>
        <dbReference type="Pfam" id="PF14340"/>
    </source>
</evidence>
<sequence length="156" mass="16345">MNVNQGSGSSSRARSNNELTDPRAARFGQAITATLLLAGVALTESAFVYVVALILGLAVVSGWRLDAYRLLWQHVVVRVVGRPDELEAAAPHRFAKVLGAVGSGAATLFLLLGSPTAGFALAALVGLLAALSATTGFCLGCRMYRQVSFLQSRDVL</sequence>
<dbReference type="Pfam" id="PF14340">
    <property type="entry name" value="DUF4395"/>
    <property type="match status" value="1"/>
</dbReference>
<keyword evidence="1" id="KW-1133">Transmembrane helix</keyword>
<organism evidence="3 4">
    <name type="scientific">Natronobacterium texcoconense</name>
    <dbReference type="NCBI Taxonomy" id="1095778"/>
    <lineage>
        <taxon>Archaea</taxon>
        <taxon>Methanobacteriati</taxon>
        <taxon>Methanobacteriota</taxon>
        <taxon>Stenosarchaea group</taxon>
        <taxon>Halobacteria</taxon>
        <taxon>Halobacteriales</taxon>
        <taxon>Natrialbaceae</taxon>
        <taxon>Natronobacterium</taxon>
    </lineage>
</organism>
<evidence type="ECO:0000313" key="3">
    <source>
        <dbReference type="EMBL" id="SDR41824.1"/>
    </source>
</evidence>
<accession>A0A1H1IVV9</accession>
<keyword evidence="4" id="KW-1185">Reference proteome</keyword>